<name>A0A085WMX5_9BACT</name>
<comment type="caution">
    <text evidence="1">The sequence shown here is derived from an EMBL/GenBank/DDBJ whole genome shotgun (WGS) entry which is preliminary data.</text>
</comment>
<accession>A0A085WMX5</accession>
<dbReference type="RefSeq" id="WP_063769232.1">
    <property type="nucleotide sequence ID" value="NZ_JMCB01000005.1"/>
</dbReference>
<keyword evidence="2" id="KW-1185">Reference proteome</keyword>
<dbReference type="AlphaFoldDB" id="A0A085WMX5"/>
<dbReference type="STRING" id="394096.DB31_6940"/>
<organism evidence="1 2">
    <name type="scientific">Hyalangium minutum</name>
    <dbReference type="NCBI Taxonomy" id="394096"/>
    <lineage>
        <taxon>Bacteria</taxon>
        <taxon>Pseudomonadati</taxon>
        <taxon>Myxococcota</taxon>
        <taxon>Myxococcia</taxon>
        <taxon>Myxococcales</taxon>
        <taxon>Cystobacterineae</taxon>
        <taxon>Archangiaceae</taxon>
        <taxon>Hyalangium</taxon>
    </lineage>
</organism>
<dbReference type="SUPFAM" id="SSF48452">
    <property type="entry name" value="TPR-like"/>
    <property type="match status" value="1"/>
</dbReference>
<dbReference type="Gene3D" id="1.25.40.10">
    <property type="entry name" value="Tetratricopeptide repeat domain"/>
    <property type="match status" value="1"/>
</dbReference>
<protein>
    <submittedName>
        <fullName evidence="1">Uncharacterized protein</fullName>
    </submittedName>
</protein>
<proteinExistence type="predicted"/>
<dbReference type="Proteomes" id="UP000028725">
    <property type="component" value="Unassembled WGS sequence"/>
</dbReference>
<evidence type="ECO:0000313" key="2">
    <source>
        <dbReference type="Proteomes" id="UP000028725"/>
    </source>
</evidence>
<dbReference type="Pfam" id="PF13431">
    <property type="entry name" value="TPR_17"/>
    <property type="match status" value="1"/>
</dbReference>
<gene>
    <name evidence="1" type="ORF">DB31_6940</name>
</gene>
<sequence length="466" mass="52379">MNSPHFRVFTDLGQRVARFTALELEQLRTALLLAWGGPVDPPGQVEVIVVSSDTELEEFTQGAPLEAFLDSSGRSPLMVMAGEGEFLLQEPESLQVQAHELAHHITRFVMVRQPRWLTEGLATWLQTVQFSSLRRKASFGEIHPGFAQYVRNHRPLSMEKLWAWERYPFLSSAEILPYYASSWLWVTYLRERHPQRFRDFTSRLARAEEPRRAWEAAFQGVTGLEEDLEKYEPQDEKQLTVELPFIKPEFDVRTLDCAEIHAIRARLFLRSPGPRSLRERLRLGRQELEEALREDPANVSAVLLQASFTVDPEQRLALARALVQARPDSGPAWSLLGQALQDANAPASEQEQALQRALALDPDDVDALVSMAWLHTEQGQTEEGLARAARAVQLAPGRASTLEAYAALLFQAGRCEESLTAQQRAIGVLGGHVTAALRSMAQATQEAMQRRLAEYAERCGQPASAR</sequence>
<evidence type="ECO:0000313" key="1">
    <source>
        <dbReference type="EMBL" id="KFE69038.1"/>
    </source>
</evidence>
<dbReference type="InterPro" id="IPR011990">
    <property type="entry name" value="TPR-like_helical_dom_sf"/>
</dbReference>
<reference evidence="1 2" key="1">
    <citation type="submission" date="2014-04" db="EMBL/GenBank/DDBJ databases">
        <title>Genome assembly of Hyalangium minutum DSM 14724.</title>
        <authorList>
            <person name="Sharma G."/>
            <person name="Subramanian S."/>
        </authorList>
    </citation>
    <scope>NUCLEOTIDE SEQUENCE [LARGE SCALE GENOMIC DNA]</scope>
    <source>
        <strain evidence="1 2">DSM 14724</strain>
    </source>
</reference>
<dbReference type="EMBL" id="JMCB01000005">
    <property type="protein sequence ID" value="KFE69038.1"/>
    <property type="molecule type" value="Genomic_DNA"/>
</dbReference>